<accession>A0A1T5GAE1</accession>
<evidence type="ECO:0000256" key="1">
    <source>
        <dbReference type="ARBA" id="ARBA00023015"/>
    </source>
</evidence>
<evidence type="ECO:0000313" key="6">
    <source>
        <dbReference type="Proteomes" id="UP000189818"/>
    </source>
</evidence>
<dbReference type="PROSITE" id="PS50949">
    <property type="entry name" value="HTH_GNTR"/>
    <property type="match status" value="1"/>
</dbReference>
<keyword evidence="2" id="KW-0238">DNA-binding</keyword>
<dbReference type="Proteomes" id="UP000189818">
    <property type="component" value="Unassembled WGS sequence"/>
</dbReference>
<dbReference type="InterPro" id="IPR036390">
    <property type="entry name" value="WH_DNA-bd_sf"/>
</dbReference>
<organism evidence="5 6">
    <name type="scientific">Rhizorhabdus histidinilytica</name>
    <dbReference type="NCBI Taxonomy" id="439228"/>
    <lineage>
        <taxon>Bacteria</taxon>
        <taxon>Pseudomonadati</taxon>
        <taxon>Pseudomonadota</taxon>
        <taxon>Alphaproteobacteria</taxon>
        <taxon>Sphingomonadales</taxon>
        <taxon>Sphingomonadaceae</taxon>
        <taxon>Rhizorhabdus</taxon>
    </lineage>
</organism>
<dbReference type="AlphaFoldDB" id="A0A1T5GAE1"/>
<dbReference type="Gene3D" id="1.10.10.10">
    <property type="entry name" value="Winged helix-like DNA-binding domain superfamily/Winged helix DNA-binding domain"/>
    <property type="match status" value="1"/>
</dbReference>
<dbReference type="InterPro" id="IPR036388">
    <property type="entry name" value="WH-like_DNA-bd_sf"/>
</dbReference>
<keyword evidence="3" id="KW-0804">Transcription</keyword>
<dbReference type="PANTHER" id="PTHR43537">
    <property type="entry name" value="TRANSCRIPTIONAL REGULATOR, GNTR FAMILY"/>
    <property type="match status" value="1"/>
</dbReference>
<dbReference type="Pfam" id="PF07729">
    <property type="entry name" value="FCD"/>
    <property type="match status" value="1"/>
</dbReference>
<evidence type="ECO:0000259" key="4">
    <source>
        <dbReference type="PROSITE" id="PS50949"/>
    </source>
</evidence>
<dbReference type="GO" id="GO:0003700">
    <property type="term" value="F:DNA-binding transcription factor activity"/>
    <property type="evidence" value="ECO:0007669"/>
    <property type="project" value="InterPro"/>
</dbReference>
<dbReference type="OrthoDB" id="9809707at2"/>
<dbReference type="SMART" id="SM00345">
    <property type="entry name" value="HTH_GNTR"/>
    <property type="match status" value="1"/>
</dbReference>
<dbReference type="EMBL" id="FUYM01000013">
    <property type="protein sequence ID" value="SKC05322.1"/>
    <property type="molecule type" value="Genomic_DNA"/>
</dbReference>
<dbReference type="GO" id="GO:0003677">
    <property type="term" value="F:DNA binding"/>
    <property type="evidence" value="ECO:0007669"/>
    <property type="project" value="UniProtKB-KW"/>
</dbReference>
<dbReference type="InterPro" id="IPR011711">
    <property type="entry name" value="GntR_C"/>
</dbReference>
<gene>
    <name evidence="5" type="ORF">SAMN06295920_11326</name>
</gene>
<keyword evidence="1" id="KW-0805">Transcription regulation</keyword>
<evidence type="ECO:0000256" key="3">
    <source>
        <dbReference type="ARBA" id="ARBA00023163"/>
    </source>
</evidence>
<evidence type="ECO:0000313" key="5">
    <source>
        <dbReference type="EMBL" id="SKC05322.1"/>
    </source>
</evidence>
<reference evidence="6" key="1">
    <citation type="submission" date="2017-02" db="EMBL/GenBank/DDBJ databases">
        <authorList>
            <person name="Varghese N."/>
            <person name="Submissions S."/>
        </authorList>
    </citation>
    <scope>NUCLEOTIDE SEQUENCE [LARGE SCALE GENOMIC DNA]</scope>
    <source>
        <strain evidence="6">UM2</strain>
    </source>
</reference>
<dbReference type="CDD" id="cd07377">
    <property type="entry name" value="WHTH_GntR"/>
    <property type="match status" value="1"/>
</dbReference>
<sequence>MTKESRPNPYAGQIKPHYLVDQVITAIQDAIDKGVFKVGDRLPSEARLGADFGVGRSTIREALRVLSHLNRVETRTGSGSYVVDNSRFEPAPSEMSLDEVEAIYDFRYTIEAPAAEQAALRHTSRQMKTIRRLLAETKRQVDLLDMDGVAAADTDLHIAILEAAGSSVAVEVYQAQRHRWEQALKSLITLTGPIVKTSSAHAIQILHDELIDAIERRDGKAAVRLVHRDRDEVGIRVAMARRNATTGTRRRATAPR</sequence>
<feature type="domain" description="HTH gntR-type" evidence="4">
    <location>
        <begin position="17"/>
        <end position="85"/>
    </location>
</feature>
<dbReference type="InterPro" id="IPR000524">
    <property type="entry name" value="Tscrpt_reg_HTH_GntR"/>
</dbReference>
<dbReference type="SUPFAM" id="SSF48008">
    <property type="entry name" value="GntR ligand-binding domain-like"/>
    <property type="match status" value="1"/>
</dbReference>
<dbReference type="PRINTS" id="PR00035">
    <property type="entry name" value="HTHGNTR"/>
</dbReference>
<name>A0A1T5GAE1_9SPHN</name>
<dbReference type="SMART" id="SM00895">
    <property type="entry name" value="FCD"/>
    <property type="match status" value="1"/>
</dbReference>
<dbReference type="RefSeq" id="WP_079650347.1">
    <property type="nucleotide sequence ID" value="NZ_FUYM01000013.1"/>
</dbReference>
<dbReference type="Pfam" id="PF00392">
    <property type="entry name" value="GntR"/>
    <property type="match status" value="1"/>
</dbReference>
<dbReference type="STRING" id="439228.SAMN06295920_11326"/>
<dbReference type="PANTHER" id="PTHR43537:SF47">
    <property type="entry name" value="REGULATORY PROTEIN GNTR HTH"/>
    <property type="match status" value="1"/>
</dbReference>
<protein>
    <submittedName>
        <fullName evidence="5">Transcriptional regulator, GntR family</fullName>
    </submittedName>
</protein>
<dbReference type="SUPFAM" id="SSF46785">
    <property type="entry name" value="Winged helix' DNA-binding domain"/>
    <property type="match status" value="1"/>
</dbReference>
<dbReference type="Gene3D" id="1.20.120.530">
    <property type="entry name" value="GntR ligand-binding domain-like"/>
    <property type="match status" value="1"/>
</dbReference>
<dbReference type="InterPro" id="IPR008920">
    <property type="entry name" value="TF_FadR/GntR_C"/>
</dbReference>
<keyword evidence="6" id="KW-1185">Reference proteome</keyword>
<evidence type="ECO:0000256" key="2">
    <source>
        <dbReference type="ARBA" id="ARBA00023125"/>
    </source>
</evidence>
<proteinExistence type="predicted"/>